<evidence type="ECO:0000256" key="2">
    <source>
        <dbReference type="SAM" id="MobiDB-lite"/>
    </source>
</evidence>
<protein>
    <submittedName>
        <fullName evidence="3">FG-GAP repeat protein</fullName>
    </submittedName>
</protein>
<organism evidence="3 4">
    <name type="scientific">Aureliella helgolandensis</name>
    <dbReference type="NCBI Taxonomy" id="2527968"/>
    <lineage>
        <taxon>Bacteria</taxon>
        <taxon>Pseudomonadati</taxon>
        <taxon>Planctomycetota</taxon>
        <taxon>Planctomycetia</taxon>
        <taxon>Pirellulales</taxon>
        <taxon>Pirellulaceae</taxon>
        <taxon>Aureliella</taxon>
    </lineage>
</organism>
<feature type="compositionally biased region" description="Polar residues" evidence="2">
    <location>
        <begin position="1"/>
        <end position="11"/>
    </location>
</feature>
<feature type="region of interest" description="Disordered" evidence="2">
    <location>
        <begin position="1"/>
        <end position="34"/>
    </location>
</feature>
<keyword evidence="4" id="KW-1185">Reference proteome</keyword>
<evidence type="ECO:0000256" key="1">
    <source>
        <dbReference type="ARBA" id="ARBA00022729"/>
    </source>
</evidence>
<dbReference type="Pfam" id="PF13517">
    <property type="entry name" value="FG-GAP_3"/>
    <property type="match status" value="1"/>
</dbReference>
<name>A0A518GH40_9BACT</name>
<dbReference type="AlphaFoldDB" id="A0A518GH40"/>
<gene>
    <name evidence="3" type="ORF">Q31a_62960</name>
</gene>
<proteinExistence type="predicted"/>
<dbReference type="RefSeq" id="WP_197355875.1">
    <property type="nucleotide sequence ID" value="NZ_CP036298.1"/>
</dbReference>
<accession>A0A518GH40</accession>
<dbReference type="SUPFAM" id="SSF69318">
    <property type="entry name" value="Integrin alpha N-terminal domain"/>
    <property type="match status" value="1"/>
</dbReference>
<sequence>MASSGCGSSSVPDVEQASVSRAEAAKEPESIGEVSDEVKASAEAFCGACHIFPSPQNFTQERWAHEVQRGFDFYFSSGRSDLTMPSPEDVTRYYRSLAPAEFEFPPREPVDVSALARFDPGIVQSEGELLQAPATAAIKVIDWGPTLGKQLVYSDMRNGGIFAAPSSGEKSHQGQLLARLRNPCRFQQVDLDGAGQIGLLVSDLGRFLPSDHNLGRVVWLTRESDSSSAFTQEVLLSDCGRVADVQCGDIDGDGDLDIVVADFGWHTTGQLLWMERISAGPATAASFKTHVLDTRSGALESRILDFDGDGKLDIIALFGQEFETVMLYTQDSSGQFSGQSIFSADPSSGSSGMEVCDLDGDGDWDVVYTNGDALDSFQIKPYHAVHWLENKGQLTFEDHQLAYIPGCHSPQVVDFDGDDDTDILVGSFLPSQLKGAGDASELASLVWLENTGGEEFEVRVLQVGDCSHAAVCVADFDQNGTMDIAMGSFYLDETEMMAPPIAILSTTPARESSQ</sequence>
<dbReference type="PANTHER" id="PTHR45460">
    <property type="entry name" value="SIMILAR TO CYSTEINE PROTEINASE"/>
    <property type="match status" value="1"/>
</dbReference>
<reference evidence="3 4" key="1">
    <citation type="submission" date="2019-02" db="EMBL/GenBank/DDBJ databases">
        <title>Deep-cultivation of Planctomycetes and their phenomic and genomic characterization uncovers novel biology.</title>
        <authorList>
            <person name="Wiegand S."/>
            <person name="Jogler M."/>
            <person name="Boedeker C."/>
            <person name="Pinto D."/>
            <person name="Vollmers J."/>
            <person name="Rivas-Marin E."/>
            <person name="Kohn T."/>
            <person name="Peeters S.H."/>
            <person name="Heuer A."/>
            <person name="Rast P."/>
            <person name="Oberbeckmann S."/>
            <person name="Bunk B."/>
            <person name="Jeske O."/>
            <person name="Meyerdierks A."/>
            <person name="Storesund J.E."/>
            <person name="Kallscheuer N."/>
            <person name="Luecker S."/>
            <person name="Lage O.M."/>
            <person name="Pohl T."/>
            <person name="Merkel B.J."/>
            <person name="Hornburger P."/>
            <person name="Mueller R.-W."/>
            <person name="Bruemmer F."/>
            <person name="Labrenz M."/>
            <person name="Spormann A.M."/>
            <person name="Op den Camp H."/>
            <person name="Overmann J."/>
            <person name="Amann R."/>
            <person name="Jetten M.S.M."/>
            <person name="Mascher T."/>
            <person name="Medema M.H."/>
            <person name="Devos D.P."/>
            <person name="Kaster A.-K."/>
            <person name="Ovreas L."/>
            <person name="Rohde M."/>
            <person name="Galperin M.Y."/>
            <person name="Jogler C."/>
        </authorList>
    </citation>
    <scope>NUCLEOTIDE SEQUENCE [LARGE SCALE GENOMIC DNA]</scope>
    <source>
        <strain evidence="3 4">Q31a</strain>
    </source>
</reference>
<dbReference type="PANTHER" id="PTHR45460:SF2">
    <property type="entry name" value="ALPHA 1,3 GLUCANASE, GH71 FAMILY (EUROFUNG)"/>
    <property type="match status" value="1"/>
</dbReference>
<dbReference type="EMBL" id="CP036298">
    <property type="protein sequence ID" value="QDV27903.1"/>
    <property type="molecule type" value="Genomic_DNA"/>
</dbReference>
<evidence type="ECO:0000313" key="4">
    <source>
        <dbReference type="Proteomes" id="UP000318017"/>
    </source>
</evidence>
<dbReference type="InterPro" id="IPR028994">
    <property type="entry name" value="Integrin_alpha_N"/>
</dbReference>
<evidence type="ECO:0000313" key="3">
    <source>
        <dbReference type="EMBL" id="QDV27903.1"/>
    </source>
</evidence>
<keyword evidence="1" id="KW-0732">Signal</keyword>
<dbReference type="KEGG" id="ahel:Q31a_62960"/>
<dbReference type="Gene3D" id="2.130.10.130">
    <property type="entry name" value="Integrin alpha, N-terminal"/>
    <property type="match status" value="2"/>
</dbReference>
<dbReference type="InterPro" id="IPR013517">
    <property type="entry name" value="FG-GAP"/>
</dbReference>
<dbReference type="Proteomes" id="UP000318017">
    <property type="component" value="Chromosome"/>
</dbReference>